<evidence type="ECO:0000259" key="2">
    <source>
        <dbReference type="PROSITE" id="PS50206"/>
    </source>
</evidence>
<evidence type="ECO:0000313" key="4">
    <source>
        <dbReference type="Proteomes" id="UP000603434"/>
    </source>
</evidence>
<dbReference type="SMART" id="SM00450">
    <property type="entry name" value="RHOD"/>
    <property type="match status" value="1"/>
</dbReference>
<organism evidence="3 4">
    <name type="scientific">Candidatus Desulfatibia profunda</name>
    <dbReference type="NCBI Taxonomy" id="2841695"/>
    <lineage>
        <taxon>Bacteria</taxon>
        <taxon>Pseudomonadati</taxon>
        <taxon>Thermodesulfobacteriota</taxon>
        <taxon>Desulfobacteria</taxon>
        <taxon>Desulfobacterales</taxon>
        <taxon>Desulfobacterales incertae sedis</taxon>
        <taxon>Candidatus Desulfatibia</taxon>
    </lineage>
</organism>
<dbReference type="Gene3D" id="3.40.250.10">
    <property type="entry name" value="Rhodanese-like domain"/>
    <property type="match status" value="1"/>
</dbReference>
<dbReference type="InterPro" id="IPR001763">
    <property type="entry name" value="Rhodanese-like_dom"/>
</dbReference>
<dbReference type="SUPFAM" id="SSF52821">
    <property type="entry name" value="Rhodanese/Cell cycle control phosphatase"/>
    <property type="match status" value="1"/>
</dbReference>
<feature type="chain" id="PRO_5035311061" evidence="1">
    <location>
        <begin position="27"/>
        <end position="175"/>
    </location>
</feature>
<proteinExistence type="predicted"/>
<dbReference type="Proteomes" id="UP000603434">
    <property type="component" value="Unassembled WGS sequence"/>
</dbReference>
<accession>A0A8J6TJL4</accession>
<keyword evidence="1" id="KW-0732">Signal</keyword>
<reference evidence="3 4" key="1">
    <citation type="submission" date="2020-08" db="EMBL/GenBank/DDBJ databases">
        <title>Bridging the membrane lipid divide: bacteria of the FCB group superphylum have the potential to synthesize archaeal ether lipids.</title>
        <authorList>
            <person name="Villanueva L."/>
            <person name="Von Meijenfeldt F.A.B."/>
            <person name="Westbye A.B."/>
            <person name="Yadav S."/>
            <person name="Hopmans E.C."/>
            <person name="Dutilh B.E."/>
            <person name="Sinninghe Damste J.S."/>
        </authorList>
    </citation>
    <scope>NUCLEOTIDE SEQUENCE [LARGE SCALE GENOMIC DNA]</scope>
    <source>
        <strain evidence="3">NIOZ-UU30</strain>
    </source>
</reference>
<evidence type="ECO:0000256" key="1">
    <source>
        <dbReference type="SAM" id="SignalP"/>
    </source>
</evidence>
<feature type="domain" description="Rhodanese" evidence="2">
    <location>
        <begin position="66"/>
        <end position="173"/>
    </location>
</feature>
<protein>
    <submittedName>
        <fullName evidence="3">Rhodanese-like domain-containing protein</fullName>
    </submittedName>
</protein>
<comment type="caution">
    <text evidence="3">The sequence shown here is derived from an EMBL/GenBank/DDBJ whole genome shotgun (WGS) entry which is preliminary data.</text>
</comment>
<dbReference type="Pfam" id="PF00581">
    <property type="entry name" value="Rhodanese"/>
    <property type="match status" value="1"/>
</dbReference>
<dbReference type="PROSITE" id="PS50206">
    <property type="entry name" value="RHODANESE_3"/>
    <property type="match status" value="1"/>
</dbReference>
<feature type="signal peptide" evidence="1">
    <location>
        <begin position="1"/>
        <end position="26"/>
    </location>
</feature>
<evidence type="ECO:0000313" key="3">
    <source>
        <dbReference type="EMBL" id="MBC8362482.1"/>
    </source>
</evidence>
<sequence>MQRIKTVFTLAVLGMCMLGLSTAALGADKFEKESEKEKEAVGLVRQVVQGGYDVITAEELKKLIDSGKDILIVDTMPYKAYKEIHVPGAKQFLFPIPTMETWDTKETDGKTEKDYEALLGADKGKTIIIYCGFVKCTRSHNGAMWAKKLGYQNVLRFSGGIFAWQGAKCQTESVK</sequence>
<gene>
    <name evidence="3" type="ORF">H8E23_13915</name>
</gene>
<dbReference type="CDD" id="cd00158">
    <property type="entry name" value="RHOD"/>
    <property type="match status" value="1"/>
</dbReference>
<dbReference type="EMBL" id="JACNJH010000195">
    <property type="protein sequence ID" value="MBC8362482.1"/>
    <property type="molecule type" value="Genomic_DNA"/>
</dbReference>
<name>A0A8J6TJL4_9BACT</name>
<dbReference type="InterPro" id="IPR036873">
    <property type="entry name" value="Rhodanese-like_dom_sf"/>
</dbReference>
<dbReference type="AlphaFoldDB" id="A0A8J6TJL4"/>